<protein>
    <recommendedName>
        <fullName evidence="2">Peptide N-acetyl-beta-D-glucosaminyl asparaginase amidase A N-terminal domain-containing protein</fullName>
    </recommendedName>
</protein>
<keyword evidence="4" id="KW-1185">Reference proteome</keyword>
<dbReference type="eggNOG" id="ENOG502QSXK">
    <property type="taxonomic scope" value="Eukaryota"/>
</dbReference>
<dbReference type="RefSeq" id="XP_007675442.1">
    <property type="nucleotide sequence ID" value="XM_007677252.1"/>
</dbReference>
<organism evidence="3 4">
    <name type="scientific">Baudoinia panamericana (strain UAMH 10762)</name>
    <name type="common">Angels' share fungus</name>
    <name type="synonym">Baudoinia compniacensis (strain UAMH 10762)</name>
    <dbReference type="NCBI Taxonomy" id="717646"/>
    <lineage>
        <taxon>Eukaryota</taxon>
        <taxon>Fungi</taxon>
        <taxon>Dikarya</taxon>
        <taxon>Ascomycota</taxon>
        <taxon>Pezizomycotina</taxon>
        <taxon>Dothideomycetes</taxon>
        <taxon>Dothideomycetidae</taxon>
        <taxon>Mycosphaerellales</taxon>
        <taxon>Teratosphaeriaceae</taxon>
        <taxon>Baudoinia</taxon>
    </lineage>
</organism>
<evidence type="ECO:0000256" key="1">
    <source>
        <dbReference type="SAM" id="MobiDB-lite"/>
    </source>
</evidence>
<reference evidence="3 4" key="1">
    <citation type="journal article" date="2012" name="PLoS Pathog.">
        <title>Diverse lifestyles and strategies of plant pathogenesis encoded in the genomes of eighteen Dothideomycetes fungi.</title>
        <authorList>
            <person name="Ohm R.A."/>
            <person name="Feau N."/>
            <person name="Henrissat B."/>
            <person name="Schoch C.L."/>
            <person name="Horwitz B.A."/>
            <person name="Barry K.W."/>
            <person name="Condon B.J."/>
            <person name="Copeland A.C."/>
            <person name="Dhillon B."/>
            <person name="Glaser F."/>
            <person name="Hesse C.N."/>
            <person name="Kosti I."/>
            <person name="LaButti K."/>
            <person name="Lindquist E.A."/>
            <person name="Lucas S."/>
            <person name="Salamov A.A."/>
            <person name="Bradshaw R.E."/>
            <person name="Ciuffetti L."/>
            <person name="Hamelin R.C."/>
            <person name="Kema G.H.J."/>
            <person name="Lawrence C."/>
            <person name="Scott J.A."/>
            <person name="Spatafora J.W."/>
            <person name="Turgeon B.G."/>
            <person name="de Wit P.J.G.M."/>
            <person name="Zhong S."/>
            <person name="Goodwin S.B."/>
            <person name="Grigoriev I.V."/>
        </authorList>
    </citation>
    <scope>NUCLEOTIDE SEQUENCE [LARGE SCALE GENOMIC DNA]</scope>
    <source>
        <strain evidence="3 4">UAMH 10762</strain>
    </source>
</reference>
<evidence type="ECO:0000259" key="2">
    <source>
        <dbReference type="Pfam" id="PF12222"/>
    </source>
</evidence>
<accession>M2NDX5</accession>
<dbReference type="OMA" id="HQFANSY"/>
<name>M2NDX5_BAUPA</name>
<evidence type="ECO:0000313" key="3">
    <source>
        <dbReference type="EMBL" id="EMC97115.1"/>
    </source>
</evidence>
<feature type="domain" description="Peptide N-acetyl-beta-D-glucosaminyl asparaginase amidase A N-terminal" evidence="2">
    <location>
        <begin position="129"/>
        <end position="442"/>
    </location>
</feature>
<dbReference type="PANTHER" id="PTHR31104">
    <property type="entry name" value="PEPTIDE-N4-(N-ACETYL-BETA-GLUCOSAMINYL)ASPARAGINE AMIDASE A PROTEIN"/>
    <property type="match status" value="1"/>
</dbReference>
<dbReference type="AlphaFoldDB" id="M2NDX5"/>
<feature type="region of interest" description="Disordered" evidence="1">
    <location>
        <begin position="678"/>
        <end position="711"/>
    </location>
</feature>
<evidence type="ECO:0000313" key="4">
    <source>
        <dbReference type="Proteomes" id="UP000011761"/>
    </source>
</evidence>
<dbReference type="Proteomes" id="UP000011761">
    <property type="component" value="Unassembled WGS sequence"/>
</dbReference>
<gene>
    <name evidence="3" type="ORF">BAUCODRAFT_68515</name>
</gene>
<proteinExistence type="predicted"/>
<dbReference type="OrthoDB" id="1612078at2759"/>
<dbReference type="Pfam" id="PF12222">
    <property type="entry name" value="PNGaseA"/>
    <property type="match status" value="1"/>
</dbReference>
<dbReference type="InterPro" id="IPR021102">
    <property type="entry name" value="PNGase_A"/>
</dbReference>
<dbReference type="GeneID" id="19116446"/>
<dbReference type="InterPro" id="IPR056948">
    <property type="entry name" value="PNGaseA_N"/>
</dbReference>
<dbReference type="KEGG" id="bcom:BAUCODRAFT_68515"/>
<dbReference type="HOGENOM" id="CLU_011027_0_1_1"/>
<dbReference type="EMBL" id="KB445554">
    <property type="protein sequence ID" value="EMC97115.1"/>
    <property type="molecule type" value="Genomic_DNA"/>
</dbReference>
<dbReference type="Pfam" id="PF25156">
    <property type="entry name" value="PNGase_A_C"/>
    <property type="match status" value="1"/>
</dbReference>
<sequence length="711" mass="76682">MEGYIKHAHDASVEAVVGGEVRPSQICGPLQANATSDPIAARLGRLTKAASHALLALVFLILLSSLVDLKTALTPLARSLPHHATAVAVSVCEVFQAYPPVLTVTPNGTLEITDGSPNASTDIIDSSRPICQQVLVVHSFANSYGQPFVGDYTPPACAFNRITWNLTVTAAGRQYDRLGIVYLGDIEVLRTSTAEPMTDGIQWTYLKDMTNFLPLFTQKQKIIFDLPNIVNTVYTASFNVKITAAYMTATDSIVPPDMIIPVSARHSSQSMPSAFTVPPNVASNTLTLPQNIRRAVFTIAATGQSEEEFWWSNVLQSDIHTFPQSGTMYGYSPFREVQLFIDEHLAGVAWPFPIIFTGGVVPGLWRPIVGIDTFDLKEDEVDITPWLPLLCNGQAHNLTIRVSGLNDSGHGTATLSGTTNSYWWVTGKVFIWLDDAGHVTTGDGPYTVAPEPTFTVSSLVGNSVNGTNITLAYQVNAQRSLSIQSTINLSNGSESVAWQQSLSFSNTGNLTDQGNTEVNMQQTTGYDLSSSGYARRISYPLFACSVYTMPEGNISYVATIDRGKCVQTIGQPVFPTGLESFAAAADVHTVYPLFQGSPLATTQNGTATFLANATSLTSSSFGTTTQDMVFSGIRVDGSTSPEKLFSKGATDELFERHVSAMNNTVTYDEETLANRHIGHSRGLSSGGGGLPMPRPPGRRGRSHSAQDLWRL</sequence>